<keyword evidence="7" id="KW-0408">Iron</keyword>
<dbReference type="InterPro" id="IPR032466">
    <property type="entry name" value="Metal_Hydrolase"/>
</dbReference>
<proteinExistence type="predicted"/>
<dbReference type="EC" id="3.5.2.7" evidence="2 8"/>
<dbReference type="PANTHER" id="PTHR42752">
    <property type="entry name" value="IMIDAZOLONEPROPIONASE"/>
    <property type="match status" value="1"/>
</dbReference>
<dbReference type="SUPFAM" id="SSF51338">
    <property type="entry name" value="Composite domain of metallo-dependent hydrolases"/>
    <property type="match status" value="2"/>
</dbReference>
<dbReference type="GO" id="GO:0019556">
    <property type="term" value="P:L-histidine catabolic process to glutamate and formamide"/>
    <property type="evidence" value="ECO:0007669"/>
    <property type="project" value="UniProtKB-UniRule"/>
</dbReference>
<evidence type="ECO:0000259" key="9">
    <source>
        <dbReference type="Pfam" id="PF01979"/>
    </source>
</evidence>
<protein>
    <recommendedName>
        <fullName evidence="2 8">Imidazolonepropionase</fullName>
        <ecNumber evidence="2 8">3.5.2.7</ecNumber>
    </recommendedName>
</protein>
<dbReference type="EMBL" id="FOAF01000001">
    <property type="protein sequence ID" value="SEK52050.1"/>
    <property type="molecule type" value="Genomic_DNA"/>
</dbReference>
<dbReference type="GO" id="GO:0005737">
    <property type="term" value="C:cytoplasm"/>
    <property type="evidence" value="ECO:0007669"/>
    <property type="project" value="UniProtKB-UniRule"/>
</dbReference>
<keyword evidence="6" id="KW-0862">Zinc</keyword>
<comment type="pathway">
    <text evidence="1">Amino-acid degradation.</text>
</comment>
<gene>
    <name evidence="10" type="ORF">SAMN05661044_00439</name>
</gene>
<evidence type="ECO:0000256" key="5">
    <source>
        <dbReference type="ARBA" id="ARBA00022808"/>
    </source>
</evidence>
<reference evidence="11" key="1">
    <citation type="submission" date="2016-10" db="EMBL/GenBank/DDBJ databases">
        <authorList>
            <person name="Varghese N."/>
            <person name="Submissions S."/>
        </authorList>
    </citation>
    <scope>NUCLEOTIDE SEQUENCE [LARGE SCALE GENOMIC DNA]</scope>
    <source>
        <strain evidence="11">DSM 18733</strain>
    </source>
</reference>
<evidence type="ECO:0000256" key="8">
    <source>
        <dbReference type="NCBIfam" id="TIGR01224"/>
    </source>
</evidence>
<dbReference type="RefSeq" id="WP_093317706.1">
    <property type="nucleotide sequence ID" value="NZ_FOAF01000001.1"/>
</dbReference>
<evidence type="ECO:0000256" key="1">
    <source>
        <dbReference type="ARBA" id="ARBA00005023"/>
    </source>
</evidence>
<dbReference type="GO" id="GO:0046872">
    <property type="term" value="F:metal ion binding"/>
    <property type="evidence" value="ECO:0007669"/>
    <property type="project" value="UniProtKB-KW"/>
</dbReference>
<dbReference type="PANTHER" id="PTHR42752:SF1">
    <property type="entry name" value="IMIDAZOLONEPROPIONASE-RELATED"/>
    <property type="match status" value="1"/>
</dbReference>
<dbReference type="Proteomes" id="UP000199421">
    <property type="component" value="Unassembled WGS sequence"/>
</dbReference>
<evidence type="ECO:0000313" key="11">
    <source>
        <dbReference type="Proteomes" id="UP000199421"/>
    </source>
</evidence>
<name>A0A1H7HSN4_OLID1</name>
<keyword evidence="5" id="KW-0369">Histidine metabolism</keyword>
<dbReference type="InterPro" id="IPR011059">
    <property type="entry name" value="Metal-dep_hydrolase_composite"/>
</dbReference>
<dbReference type="STRING" id="407022.SAMN05661044_00439"/>
<dbReference type="InterPro" id="IPR005920">
    <property type="entry name" value="HutI"/>
</dbReference>
<keyword evidence="11" id="KW-1185">Reference proteome</keyword>
<dbReference type="InterPro" id="IPR006680">
    <property type="entry name" value="Amidohydro-rel"/>
</dbReference>
<organism evidence="10 11">
    <name type="scientific">Olivibacter domesticus</name>
    <name type="common">Pseudosphingobacterium domesticum</name>
    <dbReference type="NCBI Taxonomy" id="407022"/>
    <lineage>
        <taxon>Bacteria</taxon>
        <taxon>Pseudomonadati</taxon>
        <taxon>Bacteroidota</taxon>
        <taxon>Sphingobacteriia</taxon>
        <taxon>Sphingobacteriales</taxon>
        <taxon>Sphingobacteriaceae</taxon>
        <taxon>Olivibacter</taxon>
    </lineage>
</organism>
<evidence type="ECO:0000256" key="2">
    <source>
        <dbReference type="ARBA" id="ARBA00012864"/>
    </source>
</evidence>
<feature type="domain" description="Amidohydrolase-related" evidence="9">
    <location>
        <begin position="298"/>
        <end position="407"/>
    </location>
</feature>
<dbReference type="Gene3D" id="2.30.40.10">
    <property type="entry name" value="Urease, subunit C, domain 1"/>
    <property type="match status" value="1"/>
</dbReference>
<dbReference type="AlphaFoldDB" id="A0A1H7HSN4"/>
<dbReference type="NCBIfam" id="TIGR01224">
    <property type="entry name" value="hutI"/>
    <property type="match status" value="1"/>
</dbReference>
<evidence type="ECO:0000256" key="6">
    <source>
        <dbReference type="ARBA" id="ARBA00022833"/>
    </source>
</evidence>
<dbReference type="SUPFAM" id="SSF51556">
    <property type="entry name" value="Metallo-dependent hydrolases"/>
    <property type="match status" value="1"/>
</dbReference>
<dbReference type="Pfam" id="PF01979">
    <property type="entry name" value="Amidohydro_1"/>
    <property type="match status" value="1"/>
</dbReference>
<accession>A0A1H7HSN4</accession>
<evidence type="ECO:0000256" key="4">
    <source>
        <dbReference type="ARBA" id="ARBA00022801"/>
    </source>
</evidence>
<keyword evidence="4" id="KW-0378">Hydrolase</keyword>
<sequence>MKIIGPFSQIVTLRGMPLKGSLSDNLLDVVVDGAVLVDGAIVKTVDTFDKLHKNFPAAAIEHIHDELTLVPGFIDCHTHLCFAGSRANDYALRVSGKTYLEIAQSGGGIWDTVRQTRLASEHDLMEEIIKRAEKHLHAGITTIEIKSGYGLETAAELRMLRAIKKANQFTTSDLISTCLAAHMLPKDFNGNEVDYLDYIITQLLPTIQKEKLTRRFDIFIEKSAFDRKSALHYLQHIKQLGYDITVHADQFSVGGSEVALLVGALSADHLESSSHHEIHRLANSDTVAVALPGASIGLGMAYAPARKLLDNGACVAIASDWNPGSAPMGQLLTQASILGAYEKLTIAETLAALTYRAAKALNLADRGIIDKGYIADLQAYHTKDYKDIFYYQGSLKPQKVWKNGQQV</sequence>
<evidence type="ECO:0000313" key="10">
    <source>
        <dbReference type="EMBL" id="SEK52050.1"/>
    </source>
</evidence>
<evidence type="ECO:0000256" key="7">
    <source>
        <dbReference type="ARBA" id="ARBA00023004"/>
    </source>
</evidence>
<dbReference type="Gene3D" id="3.20.20.140">
    <property type="entry name" value="Metal-dependent hydrolases"/>
    <property type="match status" value="1"/>
</dbReference>
<keyword evidence="3" id="KW-0479">Metal-binding</keyword>
<dbReference type="GO" id="GO:0050480">
    <property type="term" value="F:imidazolonepropionase activity"/>
    <property type="evidence" value="ECO:0007669"/>
    <property type="project" value="UniProtKB-UniRule"/>
</dbReference>
<evidence type="ECO:0000256" key="3">
    <source>
        <dbReference type="ARBA" id="ARBA00022723"/>
    </source>
</evidence>
<dbReference type="OrthoDB" id="9776455at2"/>